<sequence length="287" mass="32542">MGVFTVTDEYTSPISPARLFKALIVDSHNLIPKLMPQAVKSIEIFEGDGGNQVKCSKNRVDALDLENFSYKYSLIEGDVLMDKLEKISYDVKFEPTADGGSKNTMTSTYYTKGNIVLTEEEIKEGKEKSLAMYKVVENYLMQNPEEYASLEFSSLIKNKLLFSSIKSIEYFEGDGDVGTIKQINYIEGGEIRYTKHRVDALDKEKFMCKYRFIEGDGFIDSMLEFLTHEIKFEGYGQGGCVCKITCDFKAKEGVEIKGIDIELVKHKPLGMYEVVEAHLKAYPQLYA</sequence>
<accession>A0ACB8I9B3</accession>
<evidence type="ECO:0000313" key="1">
    <source>
        <dbReference type="EMBL" id="KAH9683663.1"/>
    </source>
</evidence>
<dbReference type="Proteomes" id="UP000829398">
    <property type="component" value="Chromosome 9"/>
</dbReference>
<organism evidence="1 2">
    <name type="scientific">Citrus sinensis</name>
    <name type="common">Sweet orange</name>
    <name type="synonym">Citrus aurantium var. sinensis</name>
    <dbReference type="NCBI Taxonomy" id="2711"/>
    <lineage>
        <taxon>Eukaryota</taxon>
        <taxon>Viridiplantae</taxon>
        <taxon>Streptophyta</taxon>
        <taxon>Embryophyta</taxon>
        <taxon>Tracheophyta</taxon>
        <taxon>Spermatophyta</taxon>
        <taxon>Magnoliopsida</taxon>
        <taxon>eudicotyledons</taxon>
        <taxon>Gunneridae</taxon>
        <taxon>Pentapetalae</taxon>
        <taxon>rosids</taxon>
        <taxon>malvids</taxon>
        <taxon>Sapindales</taxon>
        <taxon>Rutaceae</taxon>
        <taxon>Aurantioideae</taxon>
        <taxon>Citrus</taxon>
    </lineage>
</organism>
<gene>
    <name evidence="1" type="ORF">KPL71_027750</name>
</gene>
<evidence type="ECO:0000313" key="2">
    <source>
        <dbReference type="Proteomes" id="UP000829398"/>
    </source>
</evidence>
<comment type="caution">
    <text evidence="1">The sequence shown here is derived from an EMBL/GenBank/DDBJ whole genome shotgun (WGS) entry which is preliminary data.</text>
</comment>
<protein>
    <submittedName>
        <fullName evidence="1">Bet v 1 domain-containing protein</fullName>
    </submittedName>
</protein>
<keyword evidence="2" id="KW-1185">Reference proteome</keyword>
<dbReference type="EMBL" id="CM039178">
    <property type="protein sequence ID" value="KAH9683663.1"/>
    <property type="molecule type" value="Genomic_DNA"/>
</dbReference>
<proteinExistence type="predicted"/>
<name>A0ACB8I9B3_CITSI</name>
<reference evidence="2" key="1">
    <citation type="journal article" date="2023" name="Hortic. Res.">
        <title>A chromosome-level phased genome enabling allele-level studies in sweet orange: a case study on citrus Huanglongbing tolerance.</title>
        <authorList>
            <person name="Wu B."/>
            <person name="Yu Q."/>
            <person name="Deng Z."/>
            <person name="Duan Y."/>
            <person name="Luo F."/>
            <person name="Gmitter F. Jr."/>
        </authorList>
    </citation>
    <scope>NUCLEOTIDE SEQUENCE [LARGE SCALE GENOMIC DNA]</scope>
    <source>
        <strain evidence="2">cv. Valencia</strain>
    </source>
</reference>